<evidence type="ECO:0000256" key="3">
    <source>
        <dbReference type="ARBA" id="ARBA00022676"/>
    </source>
</evidence>
<evidence type="ECO:0000256" key="5">
    <source>
        <dbReference type="ARBA" id="ARBA00022692"/>
    </source>
</evidence>
<evidence type="ECO:0000256" key="9">
    <source>
        <dbReference type="SAM" id="Phobius"/>
    </source>
</evidence>
<keyword evidence="5 9" id="KW-0812">Transmembrane</keyword>
<evidence type="ECO:0000256" key="4">
    <source>
        <dbReference type="ARBA" id="ARBA00022679"/>
    </source>
</evidence>
<feature type="transmembrane region" description="Helical" evidence="9">
    <location>
        <begin position="317"/>
        <end position="335"/>
    </location>
</feature>
<feature type="transmembrane region" description="Helical" evidence="9">
    <location>
        <begin position="244"/>
        <end position="263"/>
    </location>
</feature>
<evidence type="ECO:0000256" key="6">
    <source>
        <dbReference type="ARBA" id="ARBA00022989"/>
    </source>
</evidence>
<organism evidence="10 11">
    <name type="scientific">Paenibacillus physcomitrellae</name>
    <dbReference type="NCBI Taxonomy" id="1619311"/>
    <lineage>
        <taxon>Bacteria</taxon>
        <taxon>Bacillati</taxon>
        <taxon>Bacillota</taxon>
        <taxon>Bacilli</taxon>
        <taxon>Bacillales</taxon>
        <taxon>Paenibacillaceae</taxon>
        <taxon>Paenibacillus</taxon>
    </lineage>
</organism>
<dbReference type="PANTHER" id="PTHR33908:SF11">
    <property type="entry name" value="MEMBRANE PROTEIN"/>
    <property type="match status" value="1"/>
</dbReference>
<keyword evidence="3" id="KW-0328">Glycosyltransferase</keyword>
<evidence type="ECO:0000256" key="7">
    <source>
        <dbReference type="ARBA" id="ARBA00023136"/>
    </source>
</evidence>
<keyword evidence="4" id="KW-0808">Transferase</keyword>
<accession>A0ABQ1G0W6</accession>
<feature type="transmembrane region" description="Helical" evidence="9">
    <location>
        <begin position="61"/>
        <end position="83"/>
    </location>
</feature>
<comment type="similarity">
    <text evidence="8">Belongs to the glycosyltransferase 87 family.</text>
</comment>
<keyword evidence="11" id="KW-1185">Reference proteome</keyword>
<proteinExistence type="inferred from homology"/>
<keyword evidence="6 9" id="KW-1133">Transmembrane helix</keyword>
<sequence>MSGGWMSPVPLAEPIALAVYAVLAAVLIGFGWRRLYKTRTGLLALGGGSALREPLSRRSTIWLMLGTALLLRIALVPWTTGYIGDMNYFRNWATSAAQDFSGFYVNGSADYPPLLIYFLYLIGKAASLPGMGIFFNSMIKLPSLIADVVTGYLIYRLASRHVSTRLSFILAALYAASPAVLVDSAFWGQVDSFFTLLIVLAVLLITEGRLTWSAALFAAAVMMKPQGIIFTPVLFFEWVRLRSIKHAAAGILAAIAVVLLLILPFSSGQDPLWIVKLFQRTIGEYPYASLNADNFFSLIGANHKDSSSTFVLFSYQTWGWIFIVLTTAYTWLIYSRIRSREAAFLAALFQIAGVFTFSTSMHERYLFPAVALAFCSYLYFKDKRLLWIAAGFSFTVFANTFSVLYGATGRTGTPSYTYSLMFVSLINVLLVLWLAVIMWQLAYRTSNK</sequence>
<evidence type="ECO:0008006" key="12">
    <source>
        <dbReference type="Google" id="ProtNLM"/>
    </source>
</evidence>
<evidence type="ECO:0000256" key="8">
    <source>
        <dbReference type="ARBA" id="ARBA00024033"/>
    </source>
</evidence>
<dbReference type="PANTHER" id="PTHR33908">
    <property type="entry name" value="MANNOSYLTRANSFERASE YKCB-RELATED"/>
    <property type="match status" value="1"/>
</dbReference>
<evidence type="ECO:0000313" key="10">
    <source>
        <dbReference type="EMBL" id="GGA33291.1"/>
    </source>
</evidence>
<dbReference type="EMBL" id="BMHF01000005">
    <property type="protein sequence ID" value="GGA33291.1"/>
    <property type="molecule type" value="Genomic_DNA"/>
</dbReference>
<keyword evidence="7 9" id="KW-0472">Membrane</keyword>
<evidence type="ECO:0000256" key="1">
    <source>
        <dbReference type="ARBA" id="ARBA00004651"/>
    </source>
</evidence>
<feature type="transmembrane region" description="Helical" evidence="9">
    <location>
        <begin position="385"/>
        <end position="407"/>
    </location>
</feature>
<dbReference type="InterPro" id="IPR050297">
    <property type="entry name" value="LipidA_mod_glycosyltrf_83"/>
</dbReference>
<evidence type="ECO:0000256" key="2">
    <source>
        <dbReference type="ARBA" id="ARBA00022475"/>
    </source>
</evidence>
<protein>
    <recommendedName>
        <fullName evidence="12">DUF2029 domain-containing protein</fullName>
    </recommendedName>
</protein>
<reference evidence="11" key="1">
    <citation type="journal article" date="2019" name="Int. J. Syst. Evol. Microbiol.">
        <title>The Global Catalogue of Microorganisms (GCM) 10K type strain sequencing project: providing services to taxonomists for standard genome sequencing and annotation.</title>
        <authorList>
            <consortium name="The Broad Institute Genomics Platform"/>
            <consortium name="The Broad Institute Genome Sequencing Center for Infectious Disease"/>
            <person name="Wu L."/>
            <person name="Ma J."/>
        </authorList>
    </citation>
    <scope>NUCLEOTIDE SEQUENCE [LARGE SCALE GENOMIC DNA]</scope>
    <source>
        <strain evidence="11">CGMCC 1.15044</strain>
    </source>
</reference>
<evidence type="ECO:0000313" key="11">
    <source>
        <dbReference type="Proteomes" id="UP000609323"/>
    </source>
</evidence>
<feature type="transmembrane region" description="Helical" evidence="9">
    <location>
        <begin position="114"/>
        <end position="135"/>
    </location>
</feature>
<feature type="transmembrane region" description="Helical" evidence="9">
    <location>
        <begin position="166"/>
        <end position="187"/>
    </location>
</feature>
<dbReference type="Proteomes" id="UP000609323">
    <property type="component" value="Unassembled WGS sequence"/>
</dbReference>
<feature type="transmembrane region" description="Helical" evidence="9">
    <location>
        <begin position="193"/>
        <end position="223"/>
    </location>
</feature>
<feature type="transmembrane region" description="Helical" evidence="9">
    <location>
        <begin position="365"/>
        <end position="380"/>
    </location>
</feature>
<gene>
    <name evidence="10" type="ORF">GCM10010917_18050</name>
</gene>
<feature type="transmembrane region" description="Helical" evidence="9">
    <location>
        <begin position="419"/>
        <end position="442"/>
    </location>
</feature>
<dbReference type="Pfam" id="PF09594">
    <property type="entry name" value="GT87"/>
    <property type="match status" value="1"/>
</dbReference>
<dbReference type="InterPro" id="IPR018584">
    <property type="entry name" value="GT87"/>
</dbReference>
<comment type="subcellular location">
    <subcellularLocation>
        <location evidence="1">Cell membrane</location>
        <topology evidence="1">Multi-pass membrane protein</topology>
    </subcellularLocation>
</comment>
<name>A0ABQ1G0W6_9BACL</name>
<keyword evidence="2" id="KW-1003">Cell membrane</keyword>
<comment type="caution">
    <text evidence="10">The sequence shown here is derived from an EMBL/GenBank/DDBJ whole genome shotgun (WGS) entry which is preliminary data.</text>
</comment>
<feature type="transmembrane region" description="Helical" evidence="9">
    <location>
        <begin position="15"/>
        <end position="32"/>
    </location>
</feature>
<feature type="transmembrane region" description="Helical" evidence="9">
    <location>
        <begin position="342"/>
        <end position="359"/>
    </location>
</feature>